<feature type="domain" description="Phorbol-ester/DAG-type" evidence="5">
    <location>
        <begin position="9"/>
        <end position="60"/>
    </location>
</feature>
<dbReference type="InterPro" id="IPR004146">
    <property type="entry name" value="DC1"/>
</dbReference>
<dbReference type="PANTHER" id="PTHR32410:SF169">
    <property type="entry name" value="C1 DOMAIN FAMILY PROTEIN, PUTATIVE-RELATED"/>
    <property type="match status" value="1"/>
</dbReference>
<keyword evidence="3" id="KW-0863">Zinc-finger</keyword>
<dbReference type="InterPro" id="IPR053192">
    <property type="entry name" value="Vacuole_Formation_Reg"/>
</dbReference>
<accession>A0A5D2P8M9</accession>
<evidence type="ECO:0000313" key="7">
    <source>
        <dbReference type="Proteomes" id="UP000322667"/>
    </source>
</evidence>
<proteinExistence type="predicted"/>
<keyword evidence="7" id="KW-1185">Reference proteome</keyword>
<protein>
    <recommendedName>
        <fullName evidence="5">Phorbol-ester/DAG-type domain-containing protein</fullName>
    </recommendedName>
</protein>
<dbReference type="EMBL" id="CM017618">
    <property type="protein sequence ID" value="TYI12226.1"/>
    <property type="molecule type" value="Genomic_DNA"/>
</dbReference>
<dbReference type="PROSITE" id="PS50081">
    <property type="entry name" value="ZF_DAG_PE_2"/>
    <property type="match status" value="1"/>
</dbReference>
<keyword evidence="2" id="KW-0677">Repeat</keyword>
<dbReference type="InterPro" id="IPR001965">
    <property type="entry name" value="Znf_PHD"/>
</dbReference>
<dbReference type="GO" id="GO:0008270">
    <property type="term" value="F:zinc ion binding"/>
    <property type="evidence" value="ECO:0007669"/>
    <property type="project" value="UniProtKB-KW"/>
</dbReference>
<dbReference type="Pfam" id="PF03107">
    <property type="entry name" value="C1_2"/>
    <property type="match status" value="7"/>
</dbReference>
<evidence type="ECO:0000313" key="6">
    <source>
        <dbReference type="EMBL" id="TYI12226.1"/>
    </source>
</evidence>
<dbReference type="InterPro" id="IPR002219">
    <property type="entry name" value="PKC_DAG/PE"/>
</dbReference>
<dbReference type="SMART" id="SM00109">
    <property type="entry name" value="C1"/>
    <property type="match status" value="4"/>
</dbReference>
<dbReference type="SUPFAM" id="SSF57889">
    <property type="entry name" value="Cysteine-rich domain"/>
    <property type="match status" value="6"/>
</dbReference>
<evidence type="ECO:0000259" key="5">
    <source>
        <dbReference type="PROSITE" id="PS50081"/>
    </source>
</evidence>
<name>A0A5D2P8M9_GOSTO</name>
<keyword evidence="4" id="KW-0862">Zinc</keyword>
<dbReference type="InterPro" id="IPR046349">
    <property type="entry name" value="C1-like_sf"/>
</dbReference>
<dbReference type="AlphaFoldDB" id="A0A5D2P8M9"/>
<keyword evidence="1" id="KW-0479">Metal-binding</keyword>
<dbReference type="Proteomes" id="UP000322667">
    <property type="component" value="Chromosome A09"/>
</dbReference>
<sequence>MESQNLEHIHPLVFNEEQSNETKKAKCSRCGEVVSDPSFSCGECEFSLHKKCAEAPSKIDRPYHHHHPLVLLPESPYVGSCYCDFCYKKCDFFVYHCSCGLDFHIKCALFTLSIAEQKLQELNHIATKDPSVFLEEGNKELENAKCFGCWLPLGESRYFSVACGFNLHIKCAELPHEINHPFHKEHPLVLQFNIKRFSCKICGETRPRGFLYCCSACSFALHIKCAQQPTKINHLSHRRHPLVLQLNSGNLLCKTCQETQHEKFVYCCSTCNFSLHTECAFLPPIVKDKNHQHPFTLFQGQPSFVCNACGLEGNYIAYICSTCNLMIHTKCISIPLITGVRRHYHPIYHNYFISENESKIRDCSFCDVEVNIDYGSYYCLRCNFIAHVKCATKYRDRYYIIEAKDIAGNHDDDLGVNPITCVIEQNESGEMTRIKHFSHAHDLILSDNVMENDITCDGCMLLILDSFYCCTLQCNFFLHKVCGKSPRKKHLWFHGCQELHILVVGYLFKCSICEYDCGGFSYKCNKFNVHICLQCSVIDYRTKHPGHQHPILYNRNQHGRCNGCGETWRSQFSCKHCDFNLDFDCSRLRLTTRHERHEHPLALAYQEGNDYPKYHYCDLCEKERDPNLWFYHCAICEFSAHPNCLLVSYMFIKPGSMYKGKGHPHPLTFVWKPYRYIVCCKCSKPCKDLVFECAELTCNYIVH</sequence>
<evidence type="ECO:0000256" key="3">
    <source>
        <dbReference type="ARBA" id="ARBA00022771"/>
    </source>
</evidence>
<evidence type="ECO:0000256" key="1">
    <source>
        <dbReference type="ARBA" id="ARBA00022723"/>
    </source>
</evidence>
<evidence type="ECO:0000256" key="2">
    <source>
        <dbReference type="ARBA" id="ARBA00022737"/>
    </source>
</evidence>
<gene>
    <name evidence="6" type="ORF">ES332_A09G262500v1</name>
</gene>
<reference evidence="6 7" key="1">
    <citation type="submission" date="2019-07" db="EMBL/GenBank/DDBJ databases">
        <title>WGS assembly of Gossypium tomentosum.</title>
        <authorList>
            <person name="Chen Z.J."/>
            <person name="Sreedasyam A."/>
            <person name="Ando A."/>
            <person name="Song Q."/>
            <person name="De L."/>
            <person name="Hulse-Kemp A."/>
            <person name="Ding M."/>
            <person name="Ye W."/>
            <person name="Kirkbride R."/>
            <person name="Jenkins J."/>
            <person name="Plott C."/>
            <person name="Lovell J."/>
            <person name="Lin Y.-M."/>
            <person name="Vaughn R."/>
            <person name="Liu B."/>
            <person name="Li W."/>
            <person name="Simpson S."/>
            <person name="Scheffler B."/>
            <person name="Saski C."/>
            <person name="Grover C."/>
            <person name="Hu G."/>
            <person name="Conover J."/>
            <person name="Carlson J."/>
            <person name="Shu S."/>
            <person name="Boston L."/>
            <person name="Williams M."/>
            <person name="Peterson D."/>
            <person name="Mcgee K."/>
            <person name="Jones D."/>
            <person name="Wendel J."/>
            <person name="Stelly D."/>
            <person name="Grimwood J."/>
            <person name="Schmutz J."/>
        </authorList>
    </citation>
    <scope>NUCLEOTIDE SEQUENCE [LARGE SCALE GENOMIC DNA]</scope>
    <source>
        <strain evidence="6">7179.01</strain>
    </source>
</reference>
<evidence type="ECO:0000256" key="4">
    <source>
        <dbReference type="ARBA" id="ARBA00022833"/>
    </source>
</evidence>
<dbReference type="PANTHER" id="PTHR32410">
    <property type="entry name" value="CYSTEINE/HISTIDINE-RICH C1 DOMAIN FAMILY PROTEIN"/>
    <property type="match status" value="1"/>
</dbReference>
<dbReference type="SMART" id="SM00249">
    <property type="entry name" value="PHD"/>
    <property type="match status" value="4"/>
</dbReference>
<organism evidence="6 7">
    <name type="scientific">Gossypium tomentosum</name>
    <name type="common">Hawaiian cotton</name>
    <name type="synonym">Gossypium sandvicense</name>
    <dbReference type="NCBI Taxonomy" id="34277"/>
    <lineage>
        <taxon>Eukaryota</taxon>
        <taxon>Viridiplantae</taxon>
        <taxon>Streptophyta</taxon>
        <taxon>Embryophyta</taxon>
        <taxon>Tracheophyta</taxon>
        <taxon>Spermatophyta</taxon>
        <taxon>Magnoliopsida</taxon>
        <taxon>eudicotyledons</taxon>
        <taxon>Gunneridae</taxon>
        <taxon>Pentapetalae</taxon>
        <taxon>rosids</taxon>
        <taxon>malvids</taxon>
        <taxon>Malvales</taxon>
        <taxon>Malvaceae</taxon>
        <taxon>Malvoideae</taxon>
        <taxon>Gossypium</taxon>
    </lineage>
</organism>